<comment type="caution">
    <text evidence="6">The sequence shown here is derived from an EMBL/GenBank/DDBJ whole genome shotgun (WGS) entry which is preliminary data.</text>
</comment>
<dbReference type="Proteomes" id="UP000489600">
    <property type="component" value="Unassembled WGS sequence"/>
</dbReference>
<comment type="similarity">
    <text evidence="1">Belongs to the PPR family. P subfamily.</text>
</comment>
<dbReference type="InterPro" id="IPR033443">
    <property type="entry name" value="PROP1-like_PPR_dom"/>
</dbReference>
<dbReference type="PROSITE" id="PS50076">
    <property type="entry name" value="DNAJ_2"/>
    <property type="match status" value="1"/>
</dbReference>
<feature type="repeat" description="PPR" evidence="3">
    <location>
        <begin position="1892"/>
        <end position="1926"/>
    </location>
</feature>
<feature type="repeat" description="PPR" evidence="3">
    <location>
        <begin position="1584"/>
        <end position="1618"/>
    </location>
</feature>
<dbReference type="InterPro" id="IPR011990">
    <property type="entry name" value="TPR-like_helical_dom_sf"/>
</dbReference>
<dbReference type="PANTHER" id="PTHR47447:SF24">
    <property type="entry name" value="PENTATRICOPEPTIDE REPEAT-CONTAINING PROTEIN"/>
    <property type="match status" value="1"/>
</dbReference>
<gene>
    <name evidence="6" type="ORF">ANE_LOCUS25723</name>
</gene>
<dbReference type="OrthoDB" id="185373at2759"/>
<dbReference type="SMART" id="SM00271">
    <property type="entry name" value="DnaJ"/>
    <property type="match status" value="1"/>
</dbReference>
<sequence>MDCDKEEAIRLKTLAEDMMRNGDFIEAQKLVVKAQSLFSDLESLPQMIAVCDVHSSAEKKINGLDNWYGILQAMHFSDDATIKKQYRKLALLLHPDKNQFPGAEAAFKLIVQASKLLADKEKRLQYDSKHRRYSRFNGKQLNANSVLQGAAVNNASNTVINNGTFWTCCEHCGWMYKYLAEYVNTLLYCSRCGNSYTAYNNGFNAVPPESRTDQKEVQNQGLCNTSSRKNVESTGAQSGNAAAGVYKKRTVKEKFSKKNGVSENKKAEVRKTKIDDGTVKNYADVLNPRSKVTKPEMDASNSVAGESVLTSDQAPSMRKDKTKGRKFVEEPIESVTVDVSDTVEHKVDSKDNNRGKSQRISYAEKGSSNDFVRPPTKKSKSSVGSSKQPDSGGSSAPSFVYKGKATENVDSGYQEISSTKDKESKGCEESGEAVVMAAKIGNNHQANDDPITQDSPDPDFNNFEPTTSCFSVNQVWSLYDPTDGMPRFYARIDKVVHSSFKLWITWIDPLHNSIPIACGIFQDGDSEEVDDHLMFSSQMLHLPRDNKIIIYPRKGEIWALFRGWNISWSSSSENHKRPYEYDYVEVLSDFKDKDGVGVAYLGKVEGFVSLFHQDAQHEVLQCQIPPNEMFRFSHKAPSFTMTGKEREDVPPGCFELDTAALPKEMFEVDNSKVDVELDRKKLNAKTVGPFPEASEVELEVKTTPKKRQSVHDNHGSSSKASGGKCTNREMNSRKKSRKSVRAVDDLKLRKSPRLLSETKKQATSTPSPKTAEKKRANSGESCGQPDEFCVSGEKMTIPKEPEEIITTDSAIIRKTPQDVFKLTGNSKKRGRNDELLSQSRNNGLLTRLNDATECSVPETHVPSSCTRGHENTFNFEKQRSWDKFQVDQIWATYSNGSGMPRNYAQIKKIDTSPEFKLHVAPLELYRLPKIMTHPTCCGCFKLKTGKADVLVPSSFSHEVRAVKTNVNRFEVYPGKDEIWALYRNWNFTDGAETEELEIVEIVETEEQSIQAVPLTAKWFNKPLYRRSEESKRDIAKTEMSRFSHQIPAFRHERRATRFGDGECWELDLKAVPVLSTISIRASSTPGVRPDPWSLSDGNPERPKPRYERPKHPLSDDDARRIIKKKAQYLSALRRNQGSHAMTPKWIKRTPEQMVQYLEDDRNGQMYGKHVVAAVKTVRALSQRREGSDDMRLVMGSFVAKLTFRDMCVVLKEQRGWRQVRDFFAWMKLQLSYRPSVVAYTIVLRLYGQVGKIKLAEETFLEMLEVGCEPDAVACGTMLCAYARWGRHNAMLTFYKAVQERRITLSTSVYNFMLSSLQKKSLHEKVIDLWLEMVEEGVPPTEFTYTLVVSSYAKQGFNQEALKAFGEMKSLGFLPEEVTYSSVIGLSVKAGDGDQAVRLYEDMRSQGIVPSNYTCASMLSLYYKTENYPKALSLFADMERNKIPADEVIRGLIIRIYGKLGLFHDAQTIFEESERLNILSDEKTYLAMSQVHLNSGNVAKALDVIEMMKTRDIPLSRFAYIVILQCYTRKQNVECAEDAFRALSKTGLPDASSCNDMLNMYTRLNLGEKAKDFIKQIMVDQVHFDIELYKMVMRVYCKEGMVAEAQELVEKMDREALVKDNRFVQTLVEAMHIKRNKQDKHEAITNVSRLDVNALGMLLNLRLTEGNLNETRTILNLMFNTDIGSSAVNRVISSFVREGNISKAEILADLIMKLGLRIQEETIAALISVYGRQHKLKEAKRLYLAAGESLSLGKSVMNSMIDAYVRCGWLEAAHGLFMESAEKGIDLGAVTISILVNALTNRGKHREAEDISQTCLEKNMELDTVGYNTLIKAMLEAGKLQRASEIYEWMRNSGVPCSIQTYNTMISVYGRGLQLDKAIEIFTNARRSGLYLDEKIYTNMIMHYGKAGKMNEALALFSEMQKKGIKPGTPSYNMMVKICATGKLHHKVDELLQAMERNGRSTDSSTYLSLVQAYAESSQYSEAEKTITLMQEKGIPLSQSHFCSLLSAFAKAGMIDEAERIYCKMSEAGISPDSSCRCTILKGFMNCGEAKKGILFYEKVLRSSVEDDRFVTSIVQDLYKAVGKEQ</sequence>
<dbReference type="Gene3D" id="1.10.287.110">
    <property type="entry name" value="DnaJ domain"/>
    <property type="match status" value="1"/>
</dbReference>
<reference evidence="6" key="1">
    <citation type="submission" date="2019-07" db="EMBL/GenBank/DDBJ databases">
        <authorList>
            <person name="Dittberner H."/>
        </authorList>
    </citation>
    <scope>NUCLEOTIDE SEQUENCE [LARGE SCALE GENOMIC DNA]</scope>
</reference>
<name>A0A565CNR5_9BRAS</name>
<dbReference type="InterPro" id="IPR002885">
    <property type="entry name" value="PPR_rpt"/>
</dbReference>
<dbReference type="Gene3D" id="1.25.40.10">
    <property type="entry name" value="Tetratricopeptide repeat domain"/>
    <property type="match status" value="8"/>
</dbReference>
<evidence type="ECO:0000259" key="5">
    <source>
        <dbReference type="PROSITE" id="PS50076"/>
    </source>
</evidence>
<proteinExistence type="inferred from homology"/>
<feature type="region of interest" description="Disordered" evidence="4">
    <location>
        <begin position="207"/>
        <end position="242"/>
    </location>
</feature>
<feature type="compositionally biased region" description="Polar residues" evidence="4">
    <location>
        <begin position="299"/>
        <end position="314"/>
    </location>
</feature>
<feature type="compositionally biased region" description="Polar residues" evidence="4">
    <location>
        <begin position="217"/>
        <end position="240"/>
    </location>
</feature>
<evidence type="ECO:0000256" key="1">
    <source>
        <dbReference type="ARBA" id="ARBA00007626"/>
    </source>
</evidence>
<dbReference type="InterPro" id="IPR036869">
    <property type="entry name" value="J_dom_sf"/>
</dbReference>
<feature type="compositionally biased region" description="Basic and acidic residues" evidence="4">
    <location>
        <begin position="342"/>
        <end position="354"/>
    </location>
</feature>
<dbReference type="InterPro" id="IPR001623">
    <property type="entry name" value="DnaJ_domain"/>
</dbReference>
<feature type="region of interest" description="Disordered" evidence="4">
    <location>
        <begin position="287"/>
        <end position="327"/>
    </location>
</feature>
<dbReference type="PROSITE" id="PS51375">
    <property type="entry name" value="PPR"/>
    <property type="match status" value="12"/>
</dbReference>
<dbReference type="Pfam" id="PF13041">
    <property type="entry name" value="PPR_2"/>
    <property type="match status" value="3"/>
</dbReference>
<feature type="repeat" description="PPR" evidence="3">
    <location>
        <begin position="1375"/>
        <end position="1409"/>
    </location>
</feature>
<dbReference type="SUPFAM" id="SSF81901">
    <property type="entry name" value="HCP-like"/>
    <property type="match status" value="1"/>
</dbReference>
<feature type="repeat" description="PPR" evidence="3">
    <location>
        <begin position="1752"/>
        <end position="1786"/>
    </location>
</feature>
<feature type="repeat" description="PPR" evidence="3">
    <location>
        <begin position="1305"/>
        <end position="1339"/>
    </location>
</feature>
<feature type="repeat" description="PPR" evidence="3">
    <location>
        <begin position="1235"/>
        <end position="1269"/>
    </location>
</feature>
<evidence type="ECO:0000313" key="7">
    <source>
        <dbReference type="Proteomes" id="UP000489600"/>
    </source>
</evidence>
<dbReference type="SUPFAM" id="SSF46565">
    <property type="entry name" value="Chaperone J-domain"/>
    <property type="match status" value="1"/>
</dbReference>
<feature type="compositionally biased region" description="Polar residues" evidence="4">
    <location>
        <begin position="388"/>
        <end position="397"/>
    </location>
</feature>
<dbReference type="Pfam" id="PF00226">
    <property type="entry name" value="DnaJ"/>
    <property type="match status" value="1"/>
</dbReference>
<feature type="repeat" description="PPR" evidence="3">
    <location>
        <begin position="1962"/>
        <end position="1996"/>
    </location>
</feature>
<feature type="repeat" description="PPR" evidence="3">
    <location>
        <begin position="1857"/>
        <end position="1891"/>
    </location>
</feature>
<keyword evidence="2" id="KW-0677">Repeat</keyword>
<dbReference type="PANTHER" id="PTHR47447">
    <property type="entry name" value="OS03G0856100 PROTEIN"/>
    <property type="match status" value="1"/>
</dbReference>
<evidence type="ECO:0000313" key="6">
    <source>
        <dbReference type="EMBL" id="VVB15279.1"/>
    </source>
</evidence>
<feature type="repeat" description="PPR" evidence="3">
    <location>
        <begin position="1997"/>
        <end position="2031"/>
    </location>
</feature>
<feature type="region of interest" description="Disordered" evidence="4">
    <location>
        <begin position="1081"/>
        <end position="1115"/>
    </location>
</feature>
<evidence type="ECO:0000256" key="2">
    <source>
        <dbReference type="ARBA" id="ARBA00022737"/>
    </source>
</evidence>
<dbReference type="NCBIfam" id="TIGR00756">
    <property type="entry name" value="PPR"/>
    <property type="match status" value="7"/>
</dbReference>
<feature type="compositionally biased region" description="Basic and acidic residues" evidence="4">
    <location>
        <begin position="1098"/>
        <end position="1115"/>
    </location>
</feature>
<protein>
    <recommendedName>
        <fullName evidence="5">J domain-containing protein</fullName>
    </recommendedName>
</protein>
<evidence type="ECO:0000256" key="3">
    <source>
        <dbReference type="PROSITE-ProRule" id="PRU00708"/>
    </source>
</evidence>
<keyword evidence="7" id="KW-1185">Reference proteome</keyword>
<dbReference type="Pfam" id="PF11926">
    <property type="entry name" value="DUF3444"/>
    <property type="match status" value="2"/>
</dbReference>
<dbReference type="Pfam" id="PF17177">
    <property type="entry name" value="PPR_long"/>
    <property type="match status" value="1"/>
</dbReference>
<evidence type="ECO:0000256" key="4">
    <source>
        <dbReference type="SAM" id="MobiDB-lite"/>
    </source>
</evidence>
<dbReference type="InterPro" id="IPR057027">
    <property type="entry name" value="TPR_mt"/>
</dbReference>
<accession>A0A565CNR5</accession>
<feature type="repeat" description="PPR" evidence="3">
    <location>
        <begin position="1822"/>
        <end position="1856"/>
    </location>
</feature>
<dbReference type="Pfam" id="PF01535">
    <property type="entry name" value="PPR"/>
    <property type="match status" value="2"/>
</dbReference>
<dbReference type="Pfam" id="PF23276">
    <property type="entry name" value="TPR_24"/>
    <property type="match status" value="1"/>
</dbReference>
<dbReference type="SUPFAM" id="SSF48452">
    <property type="entry name" value="TPR-like"/>
    <property type="match status" value="1"/>
</dbReference>
<feature type="region of interest" description="Disordered" evidence="4">
    <location>
        <begin position="695"/>
        <end position="789"/>
    </location>
</feature>
<organism evidence="6 7">
    <name type="scientific">Arabis nemorensis</name>
    <dbReference type="NCBI Taxonomy" id="586526"/>
    <lineage>
        <taxon>Eukaryota</taxon>
        <taxon>Viridiplantae</taxon>
        <taxon>Streptophyta</taxon>
        <taxon>Embryophyta</taxon>
        <taxon>Tracheophyta</taxon>
        <taxon>Spermatophyta</taxon>
        <taxon>Magnoliopsida</taxon>
        <taxon>eudicotyledons</taxon>
        <taxon>Gunneridae</taxon>
        <taxon>Pentapetalae</taxon>
        <taxon>rosids</taxon>
        <taxon>malvids</taxon>
        <taxon>Brassicales</taxon>
        <taxon>Brassicaceae</taxon>
        <taxon>Arabideae</taxon>
        <taxon>Arabis</taxon>
    </lineage>
</organism>
<feature type="region of interest" description="Disordered" evidence="4">
    <location>
        <begin position="339"/>
        <end position="400"/>
    </location>
</feature>
<dbReference type="CDD" id="cd06257">
    <property type="entry name" value="DnaJ"/>
    <property type="match status" value="1"/>
</dbReference>
<feature type="domain" description="J" evidence="5">
    <location>
        <begin position="66"/>
        <end position="130"/>
    </location>
</feature>
<dbReference type="EMBL" id="CABITT030000008">
    <property type="protein sequence ID" value="VVB15279.1"/>
    <property type="molecule type" value="Genomic_DNA"/>
</dbReference>
<dbReference type="PRINTS" id="PR00625">
    <property type="entry name" value="JDOMAIN"/>
</dbReference>
<feature type="repeat" description="PPR" evidence="3">
    <location>
        <begin position="1410"/>
        <end position="1444"/>
    </location>
</feature>
<dbReference type="InterPro" id="IPR024593">
    <property type="entry name" value="DUF3444"/>
</dbReference>
<feature type="repeat" description="PPR" evidence="3">
    <location>
        <begin position="1340"/>
        <end position="1374"/>
    </location>
</feature>